<evidence type="ECO:0000256" key="1">
    <source>
        <dbReference type="SAM" id="Coils"/>
    </source>
</evidence>
<proteinExistence type="predicted"/>
<evidence type="ECO:0000256" key="2">
    <source>
        <dbReference type="SAM" id="MobiDB-lite"/>
    </source>
</evidence>
<evidence type="ECO:0000313" key="4">
    <source>
        <dbReference type="Proteomes" id="UP000663720"/>
    </source>
</evidence>
<protein>
    <submittedName>
        <fullName evidence="3">Uncharacterized protein</fullName>
    </submittedName>
</protein>
<keyword evidence="1" id="KW-0175">Coiled coil</keyword>
<dbReference type="KEGG" id="dli:dnl_32740"/>
<feature type="region of interest" description="Disordered" evidence="2">
    <location>
        <begin position="168"/>
        <end position="192"/>
    </location>
</feature>
<reference evidence="3" key="1">
    <citation type="journal article" date="2021" name="Microb. Physiol.">
        <title>Proteogenomic Insights into the Physiology of Marine, Sulfate-Reducing, Filamentous Desulfonema limicola and Desulfonema magnum.</title>
        <authorList>
            <person name="Schnaars V."/>
            <person name="Wohlbrand L."/>
            <person name="Scheve S."/>
            <person name="Hinrichs C."/>
            <person name="Reinhardt R."/>
            <person name="Rabus R."/>
        </authorList>
    </citation>
    <scope>NUCLEOTIDE SEQUENCE</scope>
    <source>
        <strain evidence="3">5ac10</strain>
    </source>
</reference>
<sequence length="192" mass="22278">MDEKFLELWGNLLLSAARGKKQTNDIFRWMQSGFPNLNETSDKPGFPDFKDLSEMFHRLYGLDQLSNRSEEYKKMSNKALKDFQQSFKDYLCSMGIVSKNEHLALVEKYEKLKAKCADQEETIKHLKMLLDSKGTNSAETSYQFQDIIKNQGDLFQKMMNDLGHHFNKTGLDKTGLDKTEVNPEKESSEKEE</sequence>
<dbReference type="RefSeq" id="WP_207687046.1">
    <property type="nucleotide sequence ID" value="NZ_CP061799.1"/>
</dbReference>
<dbReference type="AlphaFoldDB" id="A0A975B955"/>
<keyword evidence="4" id="KW-1185">Reference proteome</keyword>
<dbReference type="Proteomes" id="UP000663720">
    <property type="component" value="Chromosome"/>
</dbReference>
<evidence type="ECO:0000313" key="3">
    <source>
        <dbReference type="EMBL" id="QTA80957.1"/>
    </source>
</evidence>
<feature type="coiled-coil region" evidence="1">
    <location>
        <begin position="62"/>
        <end position="129"/>
    </location>
</feature>
<dbReference type="EMBL" id="CP061799">
    <property type="protein sequence ID" value="QTA80957.1"/>
    <property type="molecule type" value="Genomic_DNA"/>
</dbReference>
<feature type="compositionally biased region" description="Basic and acidic residues" evidence="2">
    <location>
        <begin position="170"/>
        <end position="192"/>
    </location>
</feature>
<name>A0A975B955_9BACT</name>
<gene>
    <name evidence="3" type="ORF">dnl_32740</name>
</gene>
<accession>A0A975B955</accession>
<organism evidence="3 4">
    <name type="scientific">Desulfonema limicola</name>
    <dbReference type="NCBI Taxonomy" id="45656"/>
    <lineage>
        <taxon>Bacteria</taxon>
        <taxon>Pseudomonadati</taxon>
        <taxon>Thermodesulfobacteriota</taxon>
        <taxon>Desulfobacteria</taxon>
        <taxon>Desulfobacterales</taxon>
        <taxon>Desulfococcaceae</taxon>
        <taxon>Desulfonema</taxon>
    </lineage>
</organism>